<dbReference type="AlphaFoldDB" id="A0A0V0GDZ2"/>
<feature type="transmembrane region" description="Helical" evidence="1">
    <location>
        <begin position="77"/>
        <end position="100"/>
    </location>
</feature>
<organism evidence="2">
    <name type="scientific">Triatoma dimidiata</name>
    <name type="common">Kissing bug</name>
    <name type="synonym">Meccus dimidiatus</name>
    <dbReference type="NCBI Taxonomy" id="72491"/>
    <lineage>
        <taxon>Eukaryota</taxon>
        <taxon>Metazoa</taxon>
        <taxon>Ecdysozoa</taxon>
        <taxon>Arthropoda</taxon>
        <taxon>Hexapoda</taxon>
        <taxon>Insecta</taxon>
        <taxon>Pterygota</taxon>
        <taxon>Neoptera</taxon>
        <taxon>Paraneoptera</taxon>
        <taxon>Hemiptera</taxon>
        <taxon>Heteroptera</taxon>
        <taxon>Panheteroptera</taxon>
        <taxon>Cimicomorpha</taxon>
        <taxon>Reduviidae</taxon>
        <taxon>Triatominae</taxon>
        <taxon>Triatoma</taxon>
    </lineage>
</organism>
<feature type="transmembrane region" description="Helical" evidence="1">
    <location>
        <begin position="120"/>
        <end position="141"/>
    </location>
</feature>
<keyword evidence="1" id="KW-0812">Transmembrane</keyword>
<evidence type="ECO:0000256" key="1">
    <source>
        <dbReference type="SAM" id="Phobius"/>
    </source>
</evidence>
<sequence>KFCCCLSLATGAKLIGFSYVIICFVFFISYINDILKYYDPKYFEQEHIDFFDIGTSLYLVFGLYLVYGVYEETPSFVMAWIIFNWATVLVLLAELMYSTIRCVKYGIFYNYPCHAIIRDLISILIAWAMLIYNGLVVSSLYQNFKMKRSRRIEENNCHHDSFWEE</sequence>
<accession>A0A0V0GDZ2</accession>
<feature type="non-terminal residue" evidence="2">
    <location>
        <position position="1"/>
    </location>
</feature>
<feature type="transmembrane region" description="Helical" evidence="1">
    <location>
        <begin position="51"/>
        <end position="70"/>
    </location>
</feature>
<feature type="transmembrane region" description="Helical" evidence="1">
    <location>
        <begin position="12"/>
        <end position="31"/>
    </location>
</feature>
<name>A0A0V0GDZ2_TRIDM</name>
<keyword evidence="1" id="KW-1133">Transmembrane helix</keyword>
<proteinExistence type="predicted"/>
<dbReference type="EMBL" id="GECL01000063">
    <property type="protein sequence ID" value="JAP06061.1"/>
    <property type="molecule type" value="Transcribed_RNA"/>
</dbReference>
<keyword evidence="1" id="KW-0472">Membrane</keyword>
<reference evidence="2" key="1">
    <citation type="journal article" date="2018" name="J. Proteomics">
        <title>Exploring the molecular complexity of Triatoma dimidiata sialome.</title>
        <authorList>
            <person name="Santiago P.B."/>
            <person name="de Araujo C.N."/>
            <person name="Charneau S."/>
            <person name="Bastos I.M.D."/>
            <person name="Assumpcao T.C.F."/>
            <person name="Queiroz R.M.L."/>
            <person name="Praca Y.R."/>
            <person name="Cordeiro T.M."/>
            <person name="Garcia C.H.S."/>
            <person name="da Silva I.G."/>
            <person name="Raiol T."/>
            <person name="Motta F.N."/>
            <person name="de Araujo Oliveira J.V."/>
            <person name="de Sousa M.V."/>
            <person name="Ribeiro J.M.C."/>
            <person name="de Santana J.M."/>
        </authorList>
    </citation>
    <scope>NUCLEOTIDE SEQUENCE</scope>
    <source>
        <strain evidence="2">Santander</strain>
        <tissue evidence="2">Salivary glands</tissue>
    </source>
</reference>
<evidence type="ECO:0000313" key="2">
    <source>
        <dbReference type="EMBL" id="JAP06061.1"/>
    </source>
</evidence>
<protein>
    <submittedName>
        <fullName evidence="2">Uncharacterized protein</fullName>
    </submittedName>
</protein>